<evidence type="ECO:0000256" key="2">
    <source>
        <dbReference type="ARBA" id="ARBA00022723"/>
    </source>
</evidence>
<dbReference type="PANTHER" id="PTHR19359">
    <property type="entry name" value="CYTOCHROME B5"/>
    <property type="match status" value="1"/>
</dbReference>
<comment type="similarity">
    <text evidence="4 5">Belongs to the cytochrome b5 family.</text>
</comment>
<organism evidence="7 8">
    <name type="scientific">Galdieria yellowstonensis</name>
    <dbReference type="NCBI Taxonomy" id="3028027"/>
    <lineage>
        <taxon>Eukaryota</taxon>
        <taxon>Rhodophyta</taxon>
        <taxon>Bangiophyceae</taxon>
        <taxon>Galdieriales</taxon>
        <taxon>Galdieriaceae</taxon>
        <taxon>Galdieria</taxon>
    </lineage>
</organism>
<comment type="caution">
    <text evidence="7">The sequence shown here is derived from an EMBL/GenBank/DDBJ whole genome shotgun (WGS) entry which is preliminary data.</text>
</comment>
<dbReference type="Gene3D" id="3.10.120.10">
    <property type="entry name" value="Cytochrome b5-like heme/steroid binding domain"/>
    <property type="match status" value="1"/>
</dbReference>
<dbReference type="GO" id="GO:0020037">
    <property type="term" value="F:heme binding"/>
    <property type="evidence" value="ECO:0007669"/>
    <property type="project" value="UniProtKB-UniRule"/>
</dbReference>
<evidence type="ECO:0000256" key="3">
    <source>
        <dbReference type="ARBA" id="ARBA00023004"/>
    </source>
</evidence>
<evidence type="ECO:0000259" key="6">
    <source>
        <dbReference type="PROSITE" id="PS50255"/>
    </source>
</evidence>
<dbReference type="PANTHER" id="PTHR19359:SF95">
    <property type="entry name" value="CYTOCHROME B5 TYPE B"/>
    <property type="match status" value="1"/>
</dbReference>
<evidence type="ECO:0000256" key="5">
    <source>
        <dbReference type="RuleBase" id="RU362121"/>
    </source>
</evidence>
<dbReference type="InterPro" id="IPR018506">
    <property type="entry name" value="Cyt_B5_heme-BS"/>
</dbReference>
<dbReference type="Proteomes" id="UP001300502">
    <property type="component" value="Unassembled WGS sequence"/>
</dbReference>
<sequence length="129" mass="14560">MMLSALFALLGVLVAVYLLFFYSRRTRRTPSNLVVDSAPKSRKRFGNRVGQKFTLAEVSSHNRRDDLWLVIEGKVYDFTSFVEDHPGGDAILRYAGSDATVGFKGPQHPARVWDMIPDYFIGELESSSK</sequence>
<keyword evidence="8" id="KW-1185">Reference proteome</keyword>
<protein>
    <recommendedName>
        <fullName evidence="6">Cytochrome b5 heme-binding domain-containing protein</fullName>
    </recommendedName>
</protein>
<evidence type="ECO:0000313" key="8">
    <source>
        <dbReference type="Proteomes" id="UP001300502"/>
    </source>
</evidence>
<keyword evidence="1 5" id="KW-0349">Heme</keyword>
<dbReference type="InterPro" id="IPR036400">
    <property type="entry name" value="Cyt_B5-like_heme/steroid_sf"/>
</dbReference>
<dbReference type="SMART" id="SM01117">
    <property type="entry name" value="Cyt-b5"/>
    <property type="match status" value="1"/>
</dbReference>
<keyword evidence="3 5" id="KW-0408">Iron</keyword>
<name>A0AAV9IKN4_9RHOD</name>
<dbReference type="GO" id="GO:0046872">
    <property type="term" value="F:metal ion binding"/>
    <property type="evidence" value="ECO:0007669"/>
    <property type="project" value="UniProtKB-UniRule"/>
</dbReference>
<dbReference type="SUPFAM" id="SSF55856">
    <property type="entry name" value="Cytochrome b5-like heme/steroid binding domain"/>
    <property type="match status" value="1"/>
</dbReference>
<evidence type="ECO:0000256" key="1">
    <source>
        <dbReference type="ARBA" id="ARBA00022617"/>
    </source>
</evidence>
<evidence type="ECO:0000256" key="4">
    <source>
        <dbReference type="ARBA" id="ARBA00038168"/>
    </source>
</evidence>
<keyword evidence="2 5" id="KW-0479">Metal-binding</keyword>
<gene>
    <name evidence="7" type="ORF">GAYE_SCF47G5889</name>
</gene>
<dbReference type="EMBL" id="JANCYU010000058">
    <property type="protein sequence ID" value="KAK4527955.1"/>
    <property type="molecule type" value="Genomic_DNA"/>
</dbReference>
<dbReference type="InterPro" id="IPR001199">
    <property type="entry name" value="Cyt_B5-like_heme/steroid-bd"/>
</dbReference>
<proteinExistence type="inferred from homology"/>
<dbReference type="Pfam" id="PF00173">
    <property type="entry name" value="Cyt-b5"/>
    <property type="match status" value="1"/>
</dbReference>
<dbReference type="GO" id="GO:0016020">
    <property type="term" value="C:membrane"/>
    <property type="evidence" value="ECO:0007669"/>
    <property type="project" value="TreeGrafter"/>
</dbReference>
<dbReference type="AlphaFoldDB" id="A0AAV9IKN4"/>
<reference evidence="7 8" key="1">
    <citation type="submission" date="2022-07" db="EMBL/GenBank/DDBJ databases">
        <title>Genome-wide signatures of adaptation to extreme environments.</title>
        <authorList>
            <person name="Cho C.H."/>
            <person name="Yoon H.S."/>
        </authorList>
    </citation>
    <scope>NUCLEOTIDE SEQUENCE [LARGE SCALE GENOMIC DNA]</scope>
    <source>
        <strain evidence="7 8">108.79 E11</strain>
    </source>
</reference>
<dbReference type="PROSITE" id="PS50255">
    <property type="entry name" value="CYTOCHROME_B5_2"/>
    <property type="match status" value="1"/>
</dbReference>
<evidence type="ECO:0000313" key="7">
    <source>
        <dbReference type="EMBL" id="KAK4527955.1"/>
    </source>
</evidence>
<dbReference type="InterPro" id="IPR050668">
    <property type="entry name" value="Cytochrome_b5"/>
</dbReference>
<feature type="domain" description="Cytochrome b5 heme-binding" evidence="6">
    <location>
        <begin position="50"/>
        <end position="125"/>
    </location>
</feature>
<dbReference type="FunFam" id="3.10.120.10:FF:000007">
    <property type="entry name" value="Sulfite oxidase, mitochondrial"/>
    <property type="match status" value="1"/>
</dbReference>
<dbReference type="PROSITE" id="PS00191">
    <property type="entry name" value="CYTOCHROME_B5_1"/>
    <property type="match status" value="1"/>
</dbReference>
<accession>A0AAV9IKN4</accession>
<dbReference type="PRINTS" id="PR00363">
    <property type="entry name" value="CYTOCHROMEB5"/>
</dbReference>